<protein>
    <submittedName>
        <fullName evidence="2">Uncharacterized protein</fullName>
    </submittedName>
</protein>
<evidence type="ECO:0000313" key="3">
    <source>
        <dbReference type="Proteomes" id="UP001057134"/>
    </source>
</evidence>
<proteinExistence type="predicted"/>
<dbReference type="EMBL" id="CP027059">
    <property type="protein sequence ID" value="UQZ80963.1"/>
    <property type="molecule type" value="Genomic_DNA"/>
</dbReference>
<evidence type="ECO:0000313" key="2">
    <source>
        <dbReference type="EMBL" id="UQZ80963.1"/>
    </source>
</evidence>
<feature type="compositionally biased region" description="Basic and acidic residues" evidence="1">
    <location>
        <begin position="1"/>
        <end position="10"/>
    </location>
</feature>
<keyword evidence="3" id="KW-1185">Reference proteome</keyword>
<reference evidence="2" key="2">
    <citation type="journal article" date="2021" name="J Anim Sci Technol">
        <title>Complete genome sequence of Paenibacillus konkukensis sp. nov. SK3146 as a potential probiotic strain.</title>
        <authorList>
            <person name="Jung H.I."/>
            <person name="Park S."/>
            <person name="Niu K.M."/>
            <person name="Lee S.W."/>
            <person name="Kothari D."/>
            <person name="Yi K.J."/>
            <person name="Kim S.K."/>
        </authorList>
    </citation>
    <scope>NUCLEOTIDE SEQUENCE</scope>
    <source>
        <strain evidence="2">SK3146</strain>
    </source>
</reference>
<gene>
    <name evidence="2" type="ORF">SK3146_00119</name>
</gene>
<feature type="region of interest" description="Disordered" evidence="1">
    <location>
        <begin position="1"/>
        <end position="30"/>
    </location>
</feature>
<accession>A0ABY4RFA1</accession>
<reference evidence="2" key="1">
    <citation type="submission" date="2018-02" db="EMBL/GenBank/DDBJ databases">
        <authorList>
            <person name="Kim S.-K."/>
            <person name="Jung H.-I."/>
            <person name="Lee S.-W."/>
        </authorList>
    </citation>
    <scope>NUCLEOTIDE SEQUENCE</scope>
    <source>
        <strain evidence="2">SK3146</strain>
    </source>
</reference>
<sequence>MDSKQLEEQLAKNLTEGEMEQTDTEEAARKRLPIKTEIRIQAQIDPIMEETRKYRQMAEEVDDRYAKYDRTLENRESEKKDS</sequence>
<dbReference type="Proteomes" id="UP001057134">
    <property type="component" value="Chromosome"/>
</dbReference>
<organism evidence="2 3">
    <name type="scientific">Paenibacillus konkukensis</name>
    <dbReference type="NCBI Taxonomy" id="2020716"/>
    <lineage>
        <taxon>Bacteria</taxon>
        <taxon>Bacillati</taxon>
        <taxon>Bacillota</taxon>
        <taxon>Bacilli</taxon>
        <taxon>Bacillales</taxon>
        <taxon>Paenibacillaceae</taxon>
        <taxon>Paenibacillus</taxon>
    </lineage>
</organism>
<dbReference type="RefSeq" id="WP_249863233.1">
    <property type="nucleotide sequence ID" value="NZ_CP027059.1"/>
</dbReference>
<name>A0ABY4RFA1_9BACL</name>
<evidence type="ECO:0000256" key="1">
    <source>
        <dbReference type="SAM" id="MobiDB-lite"/>
    </source>
</evidence>